<keyword evidence="1" id="KW-1133">Transmembrane helix</keyword>
<keyword evidence="4" id="KW-1185">Reference proteome</keyword>
<sequence>MHPSFILLSFLTIGSAHDSAFKVLSKFYNQCSDKTVLLKCLKIQSLKVMDRALHAKNINIIEGVSLVGDRQSRDLVEPLNGTTVEKLSSEEVDMKLEDTTARFLDSHRIAVNISKLVEEGRKRGGSKKGGWAALMVALAIKGSFLAMAYQGIAVMSGTAIIVGKMALILSAILGLKKLVSSGHERTTFEIVKVPKYSESHTHSTSYDDDDHHYRRSFDVFGRRIA</sequence>
<dbReference type="GO" id="GO:0016020">
    <property type="term" value="C:membrane"/>
    <property type="evidence" value="ECO:0007669"/>
    <property type="project" value="TreeGrafter"/>
</dbReference>
<evidence type="ECO:0000256" key="1">
    <source>
        <dbReference type="SAM" id="Phobius"/>
    </source>
</evidence>
<feature type="transmembrane region" description="Helical" evidence="1">
    <location>
        <begin position="131"/>
        <end position="149"/>
    </location>
</feature>
<dbReference type="PANTHER" id="PTHR21879:SF14">
    <property type="entry name" value="OSIRIS 8"/>
    <property type="match status" value="1"/>
</dbReference>
<name>A0AA38HSQ6_9CUCU</name>
<dbReference type="PANTHER" id="PTHR21879">
    <property type="entry name" value="FI03362P-RELATED-RELATED"/>
    <property type="match status" value="1"/>
</dbReference>
<dbReference type="Pfam" id="PF07898">
    <property type="entry name" value="DUF1676"/>
    <property type="match status" value="1"/>
</dbReference>
<dbReference type="EMBL" id="JALNTZ010000008">
    <property type="protein sequence ID" value="KAJ3642979.1"/>
    <property type="molecule type" value="Genomic_DNA"/>
</dbReference>
<feature type="transmembrane region" description="Helical" evidence="1">
    <location>
        <begin position="155"/>
        <end position="175"/>
    </location>
</feature>
<gene>
    <name evidence="3" type="ORF">Zmor_025723</name>
</gene>
<reference evidence="3" key="1">
    <citation type="journal article" date="2023" name="G3 (Bethesda)">
        <title>Whole genome assemblies of Zophobas morio and Tenebrio molitor.</title>
        <authorList>
            <person name="Kaur S."/>
            <person name="Stinson S.A."/>
            <person name="diCenzo G.C."/>
        </authorList>
    </citation>
    <scope>NUCLEOTIDE SEQUENCE</scope>
    <source>
        <strain evidence="3">QUZm001</strain>
    </source>
</reference>
<proteinExistence type="predicted"/>
<evidence type="ECO:0008006" key="5">
    <source>
        <dbReference type="Google" id="ProtNLM"/>
    </source>
</evidence>
<organism evidence="3 4">
    <name type="scientific">Zophobas morio</name>
    <dbReference type="NCBI Taxonomy" id="2755281"/>
    <lineage>
        <taxon>Eukaryota</taxon>
        <taxon>Metazoa</taxon>
        <taxon>Ecdysozoa</taxon>
        <taxon>Arthropoda</taxon>
        <taxon>Hexapoda</taxon>
        <taxon>Insecta</taxon>
        <taxon>Pterygota</taxon>
        <taxon>Neoptera</taxon>
        <taxon>Endopterygota</taxon>
        <taxon>Coleoptera</taxon>
        <taxon>Polyphaga</taxon>
        <taxon>Cucujiformia</taxon>
        <taxon>Tenebrionidae</taxon>
        <taxon>Zophobas</taxon>
    </lineage>
</organism>
<protein>
    <recommendedName>
        <fullName evidence="5">Osiris 21</fullName>
    </recommendedName>
</protein>
<evidence type="ECO:0000256" key="2">
    <source>
        <dbReference type="SAM" id="SignalP"/>
    </source>
</evidence>
<feature type="chain" id="PRO_5041345452" description="Osiris 21" evidence="2">
    <location>
        <begin position="17"/>
        <end position="225"/>
    </location>
</feature>
<evidence type="ECO:0000313" key="4">
    <source>
        <dbReference type="Proteomes" id="UP001168821"/>
    </source>
</evidence>
<comment type="caution">
    <text evidence="3">The sequence shown here is derived from an EMBL/GenBank/DDBJ whole genome shotgun (WGS) entry which is preliminary data.</text>
</comment>
<accession>A0AA38HSQ6</accession>
<dbReference type="Proteomes" id="UP001168821">
    <property type="component" value="Unassembled WGS sequence"/>
</dbReference>
<keyword evidence="1" id="KW-0812">Transmembrane</keyword>
<evidence type="ECO:0000313" key="3">
    <source>
        <dbReference type="EMBL" id="KAJ3642979.1"/>
    </source>
</evidence>
<dbReference type="InterPro" id="IPR012464">
    <property type="entry name" value="DUF1676"/>
</dbReference>
<dbReference type="AlphaFoldDB" id="A0AA38HSQ6"/>
<keyword evidence="2" id="KW-0732">Signal</keyword>
<keyword evidence="1" id="KW-0472">Membrane</keyword>
<feature type="signal peptide" evidence="2">
    <location>
        <begin position="1"/>
        <end position="16"/>
    </location>
</feature>